<dbReference type="PROSITE" id="PS50076">
    <property type="entry name" value="DNAJ_2"/>
    <property type="match status" value="1"/>
</dbReference>
<dbReference type="CDD" id="cd06257">
    <property type="entry name" value="DnaJ"/>
    <property type="match status" value="1"/>
</dbReference>
<dbReference type="InterPro" id="IPR052763">
    <property type="entry name" value="DnaJ_C4"/>
</dbReference>
<dbReference type="OrthoDB" id="552049at2759"/>
<dbReference type="WBParaSite" id="GPUH_0002540601-mRNA-1">
    <property type="protein sequence ID" value="GPUH_0002540601-mRNA-1"/>
    <property type="gene ID" value="GPUH_0002540601"/>
</dbReference>
<dbReference type="InterPro" id="IPR036869">
    <property type="entry name" value="J_dom_sf"/>
</dbReference>
<sequence length="93" mass="10980">MHQSHIFDLLCTEYYEKYFRFLSKEYHPDATGNAADSISTERFLAIKEAYDVLKDAESRRDYDAHRAQTSSEYARNAYNSQTYRTGYGTWRSV</sequence>
<accession>A0A183EWN5</accession>
<protein>
    <submittedName>
        <fullName evidence="4">J domain-containing protein</fullName>
    </submittedName>
</protein>
<reference evidence="4" key="1">
    <citation type="submission" date="2016-06" db="UniProtKB">
        <authorList>
            <consortium name="WormBaseParasite"/>
        </authorList>
    </citation>
    <scope>IDENTIFICATION</scope>
</reference>
<dbReference type="SUPFAM" id="SSF46565">
    <property type="entry name" value="Chaperone J-domain"/>
    <property type="match status" value="1"/>
</dbReference>
<name>A0A183EWN5_9BILA</name>
<organism evidence="4">
    <name type="scientific">Gongylonema pulchrum</name>
    <dbReference type="NCBI Taxonomy" id="637853"/>
    <lineage>
        <taxon>Eukaryota</taxon>
        <taxon>Metazoa</taxon>
        <taxon>Ecdysozoa</taxon>
        <taxon>Nematoda</taxon>
        <taxon>Chromadorea</taxon>
        <taxon>Rhabditida</taxon>
        <taxon>Spirurina</taxon>
        <taxon>Spiruromorpha</taxon>
        <taxon>Spiruroidea</taxon>
        <taxon>Gongylonematidae</taxon>
        <taxon>Gongylonema</taxon>
    </lineage>
</organism>
<dbReference type="AlphaFoldDB" id="A0A183EWN5"/>
<proteinExistence type="predicted"/>
<gene>
    <name evidence="2" type="ORF">GPUH_LOCUS25376</name>
</gene>
<dbReference type="PANTHER" id="PTHR44825:SF1">
    <property type="entry name" value="DNAJ HOMOLOG SUBFAMILY C MEMBER 4"/>
    <property type="match status" value="1"/>
</dbReference>
<reference evidence="2 3" key="2">
    <citation type="submission" date="2018-11" db="EMBL/GenBank/DDBJ databases">
        <authorList>
            <consortium name="Pathogen Informatics"/>
        </authorList>
    </citation>
    <scope>NUCLEOTIDE SEQUENCE [LARGE SCALE GENOMIC DNA]</scope>
</reference>
<dbReference type="Pfam" id="PF00226">
    <property type="entry name" value="DnaJ"/>
    <property type="match status" value="1"/>
</dbReference>
<evidence type="ECO:0000259" key="1">
    <source>
        <dbReference type="PROSITE" id="PS50076"/>
    </source>
</evidence>
<dbReference type="PANTHER" id="PTHR44825">
    <property type="match status" value="1"/>
</dbReference>
<dbReference type="PRINTS" id="PR00625">
    <property type="entry name" value="JDOMAIN"/>
</dbReference>
<dbReference type="InterPro" id="IPR001623">
    <property type="entry name" value="DnaJ_domain"/>
</dbReference>
<feature type="domain" description="J" evidence="1">
    <location>
        <begin position="1"/>
        <end position="66"/>
    </location>
</feature>
<dbReference type="Proteomes" id="UP000271098">
    <property type="component" value="Unassembled WGS sequence"/>
</dbReference>
<evidence type="ECO:0000313" key="2">
    <source>
        <dbReference type="EMBL" id="VDN44124.1"/>
    </source>
</evidence>
<keyword evidence="3" id="KW-1185">Reference proteome</keyword>
<dbReference type="Gene3D" id="1.10.287.110">
    <property type="entry name" value="DnaJ domain"/>
    <property type="match status" value="1"/>
</dbReference>
<dbReference type="EMBL" id="UYRT01104922">
    <property type="protein sequence ID" value="VDN44124.1"/>
    <property type="molecule type" value="Genomic_DNA"/>
</dbReference>
<evidence type="ECO:0000313" key="3">
    <source>
        <dbReference type="Proteomes" id="UP000271098"/>
    </source>
</evidence>
<evidence type="ECO:0000313" key="4">
    <source>
        <dbReference type="WBParaSite" id="GPUH_0002540601-mRNA-1"/>
    </source>
</evidence>